<dbReference type="InterPro" id="IPR012337">
    <property type="entry name" value="RNaseH-like_sf"/>
</dbReference>
<comment type="caution">
    <text evidence="2">The sequence shown here is derived from an EMBL/GenBank/DDBJ whole genome shotgun (WGS) entry which is preliminary data.</text>
</comment>
<sequence length="310" mass="34835">MDKVVFVGLLVSKYGIGPTEEKVRAVLESSRPTTPTEVRSFLGMVGFSARFVPNFATIAEPLRAISRQGVPFVWESEQDASFQELKQQLAKAPVLAYFDKEAHTRVIADASPVGLGAVLVQEKNGVGRTLCYASRSLSSVERRYSQIEKQALALVWTCEWFNEYLNVLQTIDLVTDHDALKGHQGIVKMKERLRSKVWWPGVDKAVEGKCRECYGCLLVTKETITPPVKITRMPERPWHDLVLDLLGPMPTGEYLLVLVNYFSRWVEVDNIKSTTSETIIKCLDKQFSRDGVPNTLRTDNGPNLVSAEME</sequence>
<dbReference type="STRING" id="50429.A0A2B4RAQ0"/>
<gene>
    <name evidence="2" type="primary">pol</name>
    <name evidence="2" type="ORF">AWC38_SpisGene22324</name>
</gene>
<dbReference type="InterPro" id="IPR001584">
    <property type="entry name" value="Integrase_cat-core"/>
</dbReference>
<accession>A0A2B4RAQ0</accession>
<reference evidence="3" key="1">
    <citation type="journal article" date="2017" name="bioRxiv">
        <title>Comparative analysis of the genomes of Stylophora pistillata and Acropora digitifera provides evidence for extensive differences between species of corals.</title>
        <authorList>
            <person name="Voolstra C.R."/>
            <person name="Li Y."/>
            <person name="Liew Y.J."/>
            <person name="Baumgarten S."/>
            <person name="Zoccola D."/>
            <person name="Flot J.-F."/>
            <person name="Tambutte S."/>
            <person name="Allemand D."/>
            <person name="Aranda M."/>
        </authorList>
    </citation>
    <scope>NUCLEOTIDE SEQUENCE [LARGE SCALE GENOMIC DNA]</scope>
</reference>
<dbReference type="OrthoDB" id="5982521at2759"/>
<dbReference type="Pfam" id="PF00665">
    <property type="entry name" value="rve"/>
    <property type="match status" value="1"/>
</dbReference>
<dbReference type="EMBL" id="LSMT01000941">
    <property type="protein sequence ID" value="PFX13580.1"/>
    <property type="molecule type" value="Genomic_DNA"/>
</dbReference>
<evidence type="ECO:0000259" key="1">
    <source>
        <dbReference type="PROSITE" id="PS50994"/>
    </source>
</evidence>
<dbReference type="Gene3D" id="1.10.340.70">
    <property type="match status" value="1"/>
</dbReference>
<dbReference type="InterPro" id="IPR036397">
    <property type="entry name" value="RNaseH_sf"/>
</dbReference>
<dbReference type="GO" id="GO:0015074">
    <property type="term" value="P:DNA integration"/>
    <property type="evidence" value="ECO:0007669"/>
    <property type="project" value="InterPro"/>
</dbReference>
<organism evidence="2 3">
    <name type="scientific">Stylophora pistillata</name>
    <name type="common">Smooth cauliflower coral</name>
    <dbReference type="NCBI Taxonomy" id="50429"/>
    <lineage>
        <taxon>Eukaryota</taxon>
        <taxon>Metazoa</taxon>
        <taxon>Cnidaria</taxon>
        <taxon>Anthozoa</taxon>
        <taxon>Hexacorallia</taxon>
        <taxon>Scleractinia</taxon>
        <taxon>Astrocoeniina</taxon>
        <taxon>Pocilloporidae</taxon>
        <taxon>Stylophora</taxon>
    </lineage>
</organism>
<keyword evidence="3" id="KW-1185">Reference proteome</keyword>
<dbReference type="Gene3D" id="3.30.70.270">
    <property type="match status" value="1"/>
</dbReference>
<dbReference type="PROSITE" id="PS50994">
    <property type="entry name" value="INTEGRASE"/>
    <property type="match status" value="1"/>
</dbReference>
<dbReference type="InterPro" id="IPR043502">
    <property type="entry name" value="DNA/RNA_pol_sf"/>
</dbReference>
<dbReference type="AlphaFoldDB" id="A0A2B4RAQ0"/>
<dbReference type="Pfam" id="PF17921">
    <property type="entry name" value="Integrase_H2C2"/>
    <property type="match status" value="1"/>
</dbReference>
<dbReference type="FunFam" id="3.10.20.370:FF:000001">
    <property type="entry name" value="Retrovirus-related Pol polyprotein from transposon 17.6-like protein"/>
    <property type="match status" value="1"/>
</dbReference>
<dbReference type="SUPFAM" id="SSF53098">
    <property type="entry name" value="Ribonuclease H-like"/>
    <property type="match status" value="1"/>
</dbReference>
<name>A0A2B4RAQ0_STYPI</name>
<proteinExistence type="predicted"/>
<dbReference type="InterPro" id="IPR050951">
    <property type="entry name" value="Retrovirus_Pol_polyprotein"/>
</dbReference>
<dbReference type="Gene3D" id="3.30.420.10">
    <property type="entry name" value="Ribonuclease H-like superfamily/Ribonuclease H"/>
    <property type="match status" value="1"/>
</dbReference>
<protein>
    <submittedName>
        <fullName evidence="2">Retrovirus-related Pol polyprotein from transposon 17.6</fullName>
    </submittedName>
</protein>
<evidence type="ECO:0000313" key="2">
    <source>
        <dbReference type="EMBL" id="PFX13580.1"/>
    </source>
</evidence>
<dbReference type="InterPro" id="IPR041588">
    <property type="entry name" value="Integrase_H2C2"/>
</dbReference>
<dbReference type="InterPro" id="IPR043128">
    <property type="entry name" value="Rev_trsase/Diguanyl_cyclase"/>
</dbReference>
<dbReference type="FunFam" id="3.30.70.270:FF:000026">
    <property type="entry name" value="Transposon Ty3-G Gag-Pol polyprotein"/>
    <property type="match status" value="1"/>
</dbReference>
<dbReference type="Proteomes" id="UP000225706">
    <property type="component" value="Unassembled WGS sequence"/>
</dbReference>
<dbReference type="GO" id="GO:0003676">
    <property type="term" value="F:nucleic acid binding"/>
    <property type="evidence" value="ECO:0007669"/>
    <property type="project" value="InterPro"/>
</dbReference>
<dbReference type="PANTHER" id="PTHR37984">
    <property type="entry name" value="PROTEIN CBG26694"/>
    <property type="match status" value="1"/>
</dbReference>
<evidence type="ECO:0000313" key="3">
    <source>
        <dbReference type="Proteomes" id="UP000225706"/>
    </source>
</evidence>
<dbReference type="PANTHER" id="PTHR37984:SF11">
    <property type="entry name" value="INTEGRASE CATALYTIC DOMAIN-CONTAINING PROTEIN"/>
    <property type="match status" value="1"/>
</dbReference>
<dbReference type="Pfam" id="PF17919">
    <property type="entry name" value="RT_RNaseH_2"/>
    <property type="match status" value="1"/>
</dbReference>
<feature type="non-terminal residue" evidence="2">
    <location>
        <position position="310"/>
    </location>
</feature>
<feature type="domain" description="Integrase catalytic" evidence="1">
    <location>
        <begin position="233"/>
        <end position="310"/>
    </location>
</feature>
<dbReference type="InterPro" id="IPR041577">
    <property type="entry name" value="RT_RNaseH_2"/>
</dbReference>
<dbReference type="SUPFAM" id="SSF56672">
    <property type="entry name" value="DNA/RNA polymerases"/>
    <property type="match status" value="1"/>
</dbReference>